<evidence type="ECO:0000256" key="1">
    <source>
        <dbReference type="SAM" id="SignalP"/>
    </source>
</evidence>
<feature type="signal peptide" evidence="1">
    <location>
        <begin position="1"/>
        <end position="21"/>
    </location>
</feature>
<reference evidence="2 3" key="1">
    <citation type="submission" date="2024-09" db="EMBL/GenBank/DDBJ databases">
        <authorList>
            <person name="Sun Q."/>
            <person name="Mori K."/>
        </authorList>
    </citation>
    <scope>NUCLEOTIDE SEQUENCE [LARGE SCALE GENOMIC DNA]</scope>
    <source>
        <strain evidence="2 3">JCM 13503</strain>
    </source>
</reference>
<feature type="chain" id="PRO_5047262995" evidence="1">
    <location>
        <begin position="22"/>
        <end position="157"/>
    </location>
</feature>
<protein>
    <submittedName>
        <fullName evidence="2">Uncharacterized protein</fullName>
    </submittedName>
</protein>
<keyword evidence="3" id="KW-1185">Reference proteome</keyword>
<comment type="caution">
    <text evidence="2">The sequence shown here is derived from an EMBL/GenBank/DDBJ whole genome shotgun (WGS) entry which is preliminary data.</text>
</comment>
<proteinExistence type="predicted"/>
<keyword evidence="1" id="KW-0732">Signal</keyword>
<evidence type="ECO:0000313" key="3">
    <source>
        <dbReference type="Proteomes" id="UP001589733"/>
    </source>
</evidence>
<sequence>MNRRTIFLSLSTFLTFSSALADHEVQNLKGFRSVCVNALVEIKDKEDENAAELIYNAIADQLEDAGLAVADNPCQNNGSTANRQLNLLYTFSSTPNGGAYLSQLEGWLQQEGKYTRPLVWNDYIYGSPGKAETLNQLAEDLATELTDNFLGNWEDSH</sequence>
<dbReference type="Proteomes" id="UP001589733">
    <property type="component" value="Unassembled WGS sequence"/>
</dbReference>
<dbReference type="EMBL" id="JBHLYR010000010">
    <property type="protein sequence ID" value="MFB9990879.1"/>
    <property type="molecule type" value="Genomic_DNA"/>
</dbReference>
<accession>A0ABV6ATQ8</accession>
<organism evidence="2 3">
    <name type="scientific">Deinococcus oregonensis</name>
    <dbReference type="NCBI Taxonomy" id="1805970"/>
    <lineage>
        <taxon>Bacteria</taxon>
        <taxon>Thermotogati</taxon>
        <taxon>Deinococcota</taxon>
        <taxon>Deinococci</taxon>
        <taxon>Deinococcales</taxon>
        <taxon>Deinococcaceae</taxon>
        <taxon>Deinococcus</taxon>
    </lineage>
</organism>
<name>A0ABV6ATQ8_9DEIO</name>
<dbReference type="RefSeq" id="WP_380005261.1">
    <property type="nucleotide sequence ID" value="NZ_JBHLYR010000010.1"/>
</dbReference>
<gene>
    <name evidence="2" type="ORF">ACFFLM_02625</name>
</gene>
<evidence type="ECO:0000313" key="2">
    <source>
        <dbReference type="EMBL" id="MFB9990879.1"/>
    </source>
</evidence>